<dbReference type="OrthoDB" id="9815644at2"/>
<gene>
    <name evidence="1" type="ORF">OI69_18475</name>
</gene>
<dbReference type="InterPro" id="IPR029063">
    <property type="entry name" value="SAM-dependent_MTases_sf"/>
</dbReference>
<name>A0A7V8IFR9_9GAMM</name>
<dbReference type="AlphaFoldDB" id="A0A7V8IFR9"/>
<proteinExistence type="predicted"/>
<reference evidence="1 2" key="1">
    <citation type="submission" date="2014-10" db="EMBL/GenBank/DDBJ databases">
        <title>Genome sequence of Pectobacterium carotovorum M022.</title>
        <authorList>
            <person name="Chan K.-G."/>
            <person name="Tan W.-S."/>
        </authorList>
    </citation>
    <scope>NUCLEOTIDE SEQUENCE [LARGE SCALE GENOMIC DNA]</scope>
    <source>
        <strain evidence="1 2">M022</strain>
    </source>
</reference>
<keyword evidence="2" id="KW-1185">Reference proteome</keyword>
<dbReference type="RefSeq" id="WP_039354030.1">
    <property type="nucleotide sequence ID" value="NZ_JSXC01000074.1"/>
</dbReference>
<dbReference type="Proteomes" id="UP000053038">
    <property type="component" value="Unassembled WGS sequence"/>
</dbReference>
<dbReference type="SUPFAM" id="SSF53335">
    <property type="entry name" value="S-adenosyl-L-methionine-dependent methyltransferases"/>
    <property type="match status" value="1"/>
</dbReference>
<protein>
    <recommendedName>
        <fullName evidence="3">Methyltransferase domain-containing protein</fullName>
    </recommendedName>
</protein>
<evidence type="ECO:0008006" key="3">
    <source>
        <dbReference type="Google" id="ProtNLM"/>
    </source>
</evidence>
<comment type="caution">
    <text evidence="1">The sequence shown here is derived from an EMBL/GenBank/DDBJ whole genome shotgun (WGS) entry which is preliminary data.</text>
</comment>
<evidence type="ECO:0000313" key="2">
    <source>
        <dbReference type="Proteomes" id="UP000053038"/>
    </source>
</evidence>
<sequence>MGKYNINIVIMQNVGSMSSLGFLDAALFYKYQFEKLGRFVTLTKNRLVFNAVNVIFGANNIIPSDWNKFCCLFVNLEQMTNGGFNASDAYRNLIKEAEIIDYNISNIIELKSKEHIHYVPFGYAPYLSCDAQPIENREIDVLFIGLMNEKRKKIIQIIESSGVSVSTFDGPLYGPEKDYFIRRAKCVFNCHYYDSSLFEEVRAFTVLSLGTPLVSLLDDDEIIPEQYRESVAFIKEDEVGSYFRDIFKTPCFYKKSYAQLDAFKTVDVSQYYHEIVKRGDSIMSIKKVTGISDGIKKIHIGSGKDYKSGWINIDVSKYSSPDVILDLSKEQHFPVMRKSPFYGEVILKENYYDFIYANSVLAHVSDLVTMMTNCLALLRTGGEFFIEVPYEKSNTAWQDPTHVRAMNSNSWIYYTEWFWYVGWFEYKFQISDSCYLDINLSRCEKPNAAFMRVILEKVPTTFQEKCLARTMQADIGGLGTIFDY</sequence>
<accession>A0A7V8IFR9</accession>
<dbReference type="Gene3D" id="3.40.50.150">
    <property type="entry name" value="Vaccinia Virus protein VP39"/>
    <property type="match status" value="1"/>
</dbReference>
<evidence type="ECO:0000313" key="1">
    <source>
        <dbReference type="EMBL" id="KHN49253.1"/>
    </source>
</evidence>
<organism evidence="1 2">
    <name type="scientific">Pectobacterium fontis</name>
    <dbReference type="NCBI Taxonomy" id="2558042"/>
    <lineage>
        <taxon>Bacteria</taxon>
        <taxon>Pseudomonadati</taxon>
        <taxon>Pseudomonadota</taxon>
        <taxon>Gammaproteobacteria</taxon>
        <taxon>Enterobacterales</taxon>
        <taxon>Pectobacteriaceae</taxon>
        <taxon>Pectobacterium</taxon>
    </lineage>
</organism>
<dbReference type="EMBL" id="JSXC01000074">
    <property type="protein sequence ID" value="KHN49253.1"/>
    <property type="molecule type" value="Genomic_DNA"/>
</dbReference>